<reference evidence="7 8" key="1">
    <citation type="submission" date="2011-02" db="EMBL/GenBank/DDBJ databases">
        <title>The Genome Sequence of Sphaeroforma arctica JP610.</title>
        <authorList>
            <consortium name="The Broad Institute Genome Sequencing Platform"/>
            <person name="Russ C."/>
            <person name="Cuomo C."/>
            <person name="Young S.K."/>
            <person name="Zeng Q."/>
            <person name="Gargeya S."/>
            <person name="Alvarado L."/>
            <person name="Berlin A."/>
            <person name="Chapman S.B."/>
            <person name="Chen Z."/>
            <person name="Freedman E."/>
            <person name="Gellesch M."/>
            <person name="Goldberg J."/>
            <person name="Griggs A."/>
            <person name="Gujja S."/>
            <person name="Heilman E."/>
            <person name="Heiman D."/>
            <person name="Howarth C."/>
            <person name="Mehta T."/>
            <person name="Neiman D."/>
            <person name="Pearson M."/>
            <person name="Roberts A."/>
            <person name="Saif S."/>
            <person name="Shea T."/>
            <person name="Shenoy N."/>
            <person name="Sisk P."/>
            <person name="Stolte C."/>
            <person name="Sykes S."/>
            <person name="White J."/>
            <person name="Yandava C."/>
            <person name="Burger G."/>
            <person name="Gray M.W."/>
            <person name="Holland P.W.H."/>
            <person name="King N."/>
            <person name="Lang F.B.F."/>
            <person name="Roger A.J."/>
            <person name="Ruiz-Trillo I."/>
            <person name="Haas B."/>
            <person name="Nusbaum C."/>
            <person name="Birren B."/>
        </authorList>
    </citation>
    <scope>NUCLEOTIDE SEQUENCE [LARGE SCALE GENOMIC DNA]</scope>
    <source>
        <strain evidence="7 8">JP610</strain>
    </source>
</reference>
<name>A0A0L0FMG9_9EUKA</name>
<evidence type="ECO:0000256" key="2">
    <source>
        <dbReference type="ARBA" id="ARBA00009077"/>
    </source>
</evidence>
<dbReference type="InterPro" id="IPR015424">
    <property type="entry name" value="PyrdxlP-dep_Trfase"/>
</dbReference>
<dbReference type="GO" id="GO:0071269">
    <property type="term" value="P:L-homocysteine biosynthetic process"/>
    <property type="evidence" value="ECO:0007669"/>
    <property type="project" value="TreeGrafter"/>
</dbReference>
<dbReference type="GO" id="GO:0004124">
    <property type="term" value="F:cysteine synthase activity"/>
    <property type="evidence" value="ECO:0007669"/>
    <property type="project" value="TreeGrafter"/>
</dbReference>
<dbReference type="GO" id="GO:0003961">
    <property type="term" value="F:O-acetylhomoserine aminocarboxypropyltransferase activity"/>
    <property type="evidence" value="ECO:0007669"/>
    <property type="project" value="TreeGrafter"/>
</dbReference>
<dbReference type="Gene3D" id="3.40.640.10">
    <property type="entry name" value="Type I PLP-dependent aspartate aminotransferase-like (Major domain)"/>
    <property type="match status" value="1"/>
</dbReference>
<dbReference type="NCBIfam" id="TIGR01326">
    <property type="entry name" value="OAH_OAS_sulfhy"/>
    <property type="match status" value="1"/>
</dbReference>
<dbReference type="RefSeq" id="XP_014151588.1">
    <property type="nucleotide sequence ID" value="XM_014296113.1"/>
</dbReference>
<dbReference type="InterPro" id="IPR006235">
    <property type="entry name" value="OAc-hSer/O-AcSer_sulfhydrylase"/>
</dbReference>
<evidence type="ECO:0000256" key="3">
    <source>
        <dbReference type="ARBA" id="ARBA00022679"/>
    </source>
</evidence>
<dbReference type="FunFam" id="3.40.640.10:FF:000035">
    <property type="entry name" value="O-succinylhomoserine sulfhydrylase"/>
    <property type="match status" value="1"/>
</dbReference>
<dbReference type="GO" id="GO:0005737">
    <property type="term" value="C:cytoplasm"/>
    <property type="evidence" value="ECO:0007669"/>
    <property type="project" value="TreeGrafter"/>
</dbReference>
<proteinExistence type="inferred from homology"/>
<evidence type="ECO:0000313" key="7">
    <source>
        <dbReference type="EMBL" id="KNC77686.1"/>
    </source>
</evidence>
<dbReference type="GO" id="GO:0016829">
    <property type="term" value="F:lyase activity"/>
    <property type="evidence" value="ECO:0007669"/>
    <property type="project" value="UniProtKB-KW"/>
</dbReference>
<dbReference type="GO" id="GO:0030170">
    <property type="term" value="F:pyridoxal phosphate binding"/>
    <property type="evidence" value="ECO:0007669"/>
    <property type="project" value="InterPro"/>
</dbReference>
<comment type="cofactor">
    <cofactor evidence="1 6">
        <name>pyridoxal 5'-phosphate</name>
        <dbReference type="ChEBI" id="CHEBI:597326"/>
    </cofactor>
</comment>
<dbReference type="InterPro" id="IPR000277">
    <property type="entry name" value="Cys/Met-Metab_PyrdxlP-dep_enz"/>
</dbReference>
<keyword evidence="7" id="KW-0456">Lyase</keyword>
<dbReference type="InterPro" id="IPR015422">
    <property type="entry name" value="PyrdxlP-dep_Trfase_small"/>
</dbReference>
<dbReference type="Proteomes" id="UP000054560">
    <property type="component" value="Unassembled WGS sequence"/>
</dbReference>
<dbReference type="Gene3D" id="3.90.1150.10">
    <property type="entry name" value="Aspartate Aminotransferase, domain 1"/>
    <property type="match status" value="1"/>
</dbReference>
<keyword evidence="4 5" id="KW-0663">Pyridoxal phosphate</keyword>
<evidence type="ECO:0000313" key="8">
    <source>
        <dbReference type="Proteomes" id="UP000054560"/>
    </source>
</evidence>
<evidence type="ECO:0000256" key="4">
    <source>
        <dbReference type="ARBA" id="ARBA00022898"/>
    </source>
</evidence>
<evidence type="ECO:0000256" key="6">
    <source>
        <dbReference type="RuleBase" id="RU362118"/>
    </source>
</evidence>
<dbReference type="PANTHER" id="PTHR43797:SF2">
    <property type="entry name" value="HOMOCYSTEINE_CYSTEINE SYNTHASE"/>
    <property type="match status" value="1"/>
</dbReference>
<feature type="modified residue" description="N6-(pyridoxal phosphate)lysine" evidence="5">
    <location>
        <position position="225"/>
    </location>
</feature>
<dbReference type="CDD" id="cd00614">
    <property type="entry name" value="CGS_like"/>
    <property type="match status" value="1"/>
</dbReference>
<evidence type="ECO:0000256" key="5">
    <source>
        <dbReference type="PIRSR" id="PIRSR001434-2"/>
    </source>
</evidence>
<dbReference type="Pfam" id="PF01053">
    <property type="entry name" value="Cys_Met_Meta_PP"/>
    <property type="match status" value="1"/>
</dbReference>
<dbReference type="GO" id="GO:0006535">
    <property type="term" value="P:cysteine biosynthetic process from serine"/>
    <property type="evidence" value="ECO:0007669"/>
    <property type="project" value="TreeGrafter"/>
</dbReference>
<organism evidence="7 8">
    <name type="scientific">Sphaeroforma arctica JP610</name>
    <dbReference type="NCBI Taxonomy" id="667725"/>
    <lineage>
        <taxon>Eukaryota</taxon>
        <taxon>Ichthyosporea</taxon>
        <taxon>Ichthyophonida</taxon>
        <taxon>Sphaeroforma</taxon>
    </lineage>
</organism>
<dbReference type="GO" id="GO:0019346">
    <property type="term" value="P:transsulfuration"/>
    <property type="evidence" value="ECO:0007669"/>
    <property type="project" value="InterPro"/>
</dbReference>
<accession>A0A0L0FMG9</accession>
<gene>
    <name evidence="7" type="ORF">SARC_09856</name>
</gene>
<evidence type="ECO:0000256" key="1">
    <source>
        <dbReference type="ARBA" id="ARBA00001933"/>
    </source>
</evidence>
<dbReference type="eggNOG" id="KOG0053">
    <property type="taxonomic scope" value="Eukaryota"/>
</dbReference>
<dbReference type="SUPFAM" id="SSF53383">
    <property type="entry name" value="PLP-dependent transferases"/>
    <property type="match status" value="1"/>
</dbReference>
<sequence>MTHDTYDEDREGHGFATLALHHGQPLDSDHRARAPPIYLSSSFAFKSAEHGAKLFALQELGPIYTRIMNPTNHMLEYRIAKLEGSKCDLDGAHPSALVVSSGQAAQMHAMLTICQTGDNFLASSNLYGGTYSQFAHTFPGMGVKVKFFDCTKPEDIESLVDDNTKAVYIETIANPSYAVADFEAIARVCKKLELPLVVDNTFGMCGYVCRPLKFGANIVVESCTKWIGGHGTTIGGVIVDGNNFDWSVKKKDGTSKFPLLNDPCPAYHGLNFNEVFGPEGPFKCNMAFIFHARVIALRDMGGCQNPFGSFQLLMGLETLGLRGRAHCDNANRLAAHLESHPEVEWVSHPSLESHQSHNQAKTYFREGKFGSVLSFALKGDGKTRGAKFIDGVKLASHLANVGDAKTLVIHPASTTHQQLSAEEQDAAGVSPGMIRVSVGVEDYEDIVADFEQAIQQA</sequence>
<keyword evidence="8" id="KW-1185">Reference proteome</keyword>
<keyword evidence="3" id="KW-0808">Transferase</keyword>
<dbReference type="InterPro" id="IPR015421">
    <property type="entry name" value="PyrdxlP-dep_Trfase_major"/>
</dbReference>
<dbReference type="OrthoDB" id="8117887at2759"/>
<dbReference type="AlphaFoldDB" id="A0A0L0FMG9"/>
<dbReference type="PANTHER" id="PTHR43797">
    <property type="entry name" value="HOMOCYSTEINE/CYSTEINE SYNTHASE"/>
    <property type="match status" value="1"/>
</dbReference>
<dbReference type="PIRSF" id="PIRSF001434">
    <property type="entry name" value="CGS"/>
    <property type="match status" value="1"/>
</dbReference>
<comment type="similarity">
    <text evidence="2 6">Belongs to the trans-sulfuration enzymes family.</text>
</comment>
<dbReference type="STRING" id="667725.A0A0L0FMG9"/>
<protein>
    <submittedName>
        <fullName evidence="7">O-acetylhomoserine (Thiol)-lyase</fullName>
    </submittedName>
</protein>
<dbReference type="GeneID" id="25910360"/>
<dbReference type="EMBL" id="KQ242660">
    <property type="protein sequence ID" value="KNC77686.1"/>
    <property type="molecule type" value="Genomic_DNA"/>
</dbReference>